<dbReference type="EC" id="3.1.11.6" evidence="6"/>
<reference evidence="7 8" key="1">
    <citation type="submission" date="2016-08" db="EMBL/GenBank/DDBJ databases">
        <authorList>
            <person name="Seilhamer J.J."/>
        </authorList>
    </citation>
    <scope>NUCLEOTIDE SEQUENCE [LARGE SCALE GENOMIC DNA]</scope>
    <source>
        <strain evidence="7 8">A37T2</strain>
    </source>
</reference>
<dbReference type="InterPro" id="IPR003761">
    <property type="entry name" value="Exonuc_VII_S"/>
</dbReference>
<dbReference type="STRING" id="1335309.GA0116948_101175"/>
<name>A0A1C3YZP8_9BACT</name>
<dbReference type="OrthoDB" id="9813898at2"/>
<keyword evidence="2" id="KW-0963">Cytoplasm</keyword>
<evidence type="ECO:0000313" key="8">
    <source>
        <dbReference type="Proteomes" id="UP000242818"/>
    </source>
</evidence>
<dbReference type="EMBL" id="FMAR01000001">
    <property type="protein sequence ID" value="SCB75502.1"/>
    <property type="molecule type" value="Genomic_DNA"/>
</dbReference>
<accession>A0A1C3YZP8</accession>
<keyword evidence="3" id="KW-0540">Nuclease</keyword>
<dbReference type="GO" id="GO:0008855">
    <property type="term" value="F:exodeoxyribonuclease VII activity"/>
    <property type="evidence" value="ECO:0007669"/>
    <property type="project" value="UniProtKB-UniRule"/>
</dbReference>
<dbReference type="GO" id="GO:0006308">
    <property type="term" value="P:DNA catabolic process"/>
    <property type="evidence" value="ECO:0007669"/>
    <property type="project" value="UniProtKB-UniRule"/>
</dbReference>
<dbReference type="Gene3D" id="1.10.287.1040">
    <property type="entry name" value="Exonuclease VII, small subunit"/>
    <property type="match status" value="1"/>
</dbReference>
<dbReference type="SUPFAM" id="SSF116842">
    <property type="entry name" value="XseB-like"/>
    <property type="match status" value="1"/>
</dbReference>
<proteinExistence type="inferred from homology"/>
<gene>
    <name evidence="7" type="ORF">GA0116948_101175</name>
</gene>
<evidence type="ECO:0000313" key="7">
    <source>
        <dbReference type="EMBL" id="SCB75502.1"/>
    </source>
</evidence>
<evidence type="ECO:0000256" key="6">
    <source>
        <dbReference type="NCBIfam" id="TIGR01280"/>
    </source>
</evidence>
<dbReference type="Pfam" id="PF02609">
    <property type="entry name" value="Exonuc_VII_S"/>
    <property type="match status" value="1"/>
</dbReference>
<dbReference type="Proteomes" id="UP000242818">
    <property type="component" value="Unassembled WGS sequence"/>
</dbReference>
<evidence type="ECO:0000256" key="2">
    <source>
        <dbReference type="ARBA" id="ARBA00022490"/>
    </source>
</evidence>
<keyword evidence="5" id="KW-0269">Exonuclease</keyword>
<dbReference type="AlphaFoldDB" id="A0A1C3YZP8"/>
<comment type="similarity">
    <text evidence="1">Belongs to the XseB family.</text>
</comment>
<organism evidence="7 8">
    <name type="scientific">Chitinophaga costaii</name>
    <dbReference type="NCBI Taxonomy" id="1335309"/>
    <lineage>
        <taxon>Bacteria</taxon>
        <taxon>Pseudomonadati</taxon>
        <taxon>Bacteroidota</taxon>
        <taxon>Chitinophagia</taxon>
        <taxon>Chitinophagales</taxon>
        <taxon>Chitinophagaceae</taxon>
        <taxon>Chitinophaga</taxon>
    </lineage>
</organism>
<dbReference type="GO" id="GO:0009318">
    <property type="term" value="C:exodeoxyribonuclease VII complex"/>
    <property type="evidence" value="ECO:0007669"/>
    <property type="project" value="UniProtKB-UniRule"/>
</dbReference>
<sequence length="69" mass="7604">MEQPLSYEAAYAELQQIATAIEDETVSVDVLAEKVKRASELIAFCQGKLRATETEVNKIISQMERGSNG</sequence>
<evidence type="ECO:0000256" key="1">
    <source>
        <dbReference type="ARBA" id="ARBA00009998"/>
    </source>
</evidence>
<dbReference type="NCBIfam" id="TIGR01280">
    <property type="entry name" value="xseB"/>
    <property type="match status" value="1"/>
</dbReference>
<evidence type="ECO:0000256" key="3">
    <source>
        <dbReference type="ARBA" id="ARBA00022722"/>
    </source>
</evidence>
<keyword evidence="4" id="KW-0378">Hydrolase</keyword>
<dbReference type="RefSeq" id="WP_089708045.1">
    <property type="nucleotide sequence ID" value="NZ_FMAR01000001.1"/>
</dbReference>
<protein>
    <recommendedName>
        <fullName evidence="6">Exodeoxyribonuclease VII small subunit</fullName>
        <ecNumber evidence="6">3.1.11.6</ecNumber>
    </recommendedName>
</protein>
<evidence type="ECO:0000256" key="5">
    <source>
        <dbReference type="ARBA" id="ARBA00022839"/>
    </source>
</evidence>
<dbReference type="InterPro" id="IPR037004">
    <property type="entry name" value="Exonuc_VII_ssu_sf"/>
</dbReference>
<keyword evidence="8" id="KW-1185">Reference proteome</keyword>
<evidence type="ECO:0000256" key="4">
    <source>
        <dbReference type="ARBA" id="ARBA00022801"/>
    </source>
</evidence>